<dbReference type="RefSeq" id="WP_212950897.1">
    <property type="nucleotide sequence ID" value="NZ_BORW01000018.1"/>
</dbReference>
<gene>
    <name evidence="1" type="ORF">J21TS3_32550</name>
</gene>
<sequence>MGIKVPARVETSITTFVGAVTSYGITTFYRNFKDTGVLFKQNWLGEFWFERP</sequence>
<name>A0ABQ4LYV5_9BACL</name>
<reference evidence="1 2" key="1">
    <citation type="submission" date="2021-03" db="EMBL/GenBank/DDBJ databases">
        <title>Antimicrobial resistance genes in bacteria isolated from Japanese honey, and their potential for conferring macrolide and lincosamide resistance in the American foulbrood pathogen Paenibacillus larvae.</title>
        <authorList>
            <person name="Okamoto M."/>
            <person name="Kumagai M."/>
            <person name="Kanamori H."/>
            <person name="Takamatsu D."/>
        </authorList>
    </citation>
    <scope>NUCLEOTIDE SEQUENCE [LARGE SCALE GENOMIC DNA]</scope>
    <source>
        <strain evidence="1 2">J21TS3</strain>
    </source>
</reference>
<evidence type="ECO:0000313" key="1">
    <source>
        <dbReference type="EMBL" id="GIO68434.1"/>
    </source>
</evidence>
<proteinExistence type="predicted"/>
<protein>
    <submittedName>
        <fullName evidence="1">Uncharacterized protein</fullName>
    </submittedName>
</protein>
<comment type="caution">
    <text evidence="1">The sequence shown here is derived from an EMBL/GenBank/DDBJ whole genome shotgun (WGS) entry which is preliminary data.</text>
</comment>
<dbReference type="Proteomes" id="UP000680638">
    <property type="component" value="Unassembled WGS sequence"/>
</dbReference>
<organism evidence="1 2">
    <name type="scientific">Paenibacillus cookii</name>
    <dbReference type="NCBI Taxonomy" id="157839"/>
    <lineage>
        <taxon>Bacteria</taxon>
        <taxon>Bacillati</taxon>
        <taxon>Bacillota</taxon>
        <taxon>Bacilli</taxon>
        <taxon>Bacillales</taxon>
        <taxon>Paenibacillaceae</taxon>
        <taxon>Paenibacillus</taxon>
    </lineage>
</organism>
<evidence type="ECO:0000313" key="2">
    <source>
        <dbReference type="Proteomes" id="UP000680638"/>
    </source>
</evidence>
<keyword evidence="2" id="KW-1185">Reference proteome</keyword>
<accession>A0ABQ4LYV5</accession>
<dbReference type="EMBL" id="BORW01000018">
    <property type="protein sequence ID" value="GIO68434.1"/>
    <property type="molecule type" value="Genomic_DNA"/>
</dbReference>